<feature type="domain" description="PAC" evidence="9">
    <location>
        <begin position="103"/>
        <end position="155"/>
    </location>
</feature>
<gene>
    <name evidence="10" type="ORF">EHQ60_05640</name>
</gene>
<feature type="domain" description="PAS" evidence="8">
    <location>
        <begin position="415"/>
        <end position="486"/>
    </location>
</feature>
<evidence type="ECO:0000256" key="4">
    <source>
        <dbReference type="ARBA" id="ARBA00022679"/>
    </source>
</evidence>
<proteinExistence type="predicted"/>
<protein>
    <recommendedName>
        <fullName evidence="2">histidine kinase</fullName>
        <ecNumber evidence="2">2.7.13.3</ecNumber>
    </recommendedName>
</protein>
<feature type="domain" description="Histidine kinase" evidence="7">
    <location>
        <begin position="693"/>
        <end position="889"/>
    </location>
</feature>
<dbReference type="InterPro" id="IPR052162">
    <property type="entry name" value="Sensor_kinase/Photoreceptor"/>
</dbReference>
<dbReference type="Proteomes" id="UP000297352">
    <property type="component" value="Unassembled WGS sequence"/>
</dbReference>
<accession>A0ABY2MR94</accession>
<comment type="caution">
    <text evidence="10">The sequence shown here is derived from an EMBL/GenBank/DDBJ whole genome shotgun (WGS) entry which is preliminary data.</text>
</comment>
<dbReference type="InterPro" id="IPR000700">
    <property type="entry name" value="PAS-assoc_C"/>
</dbReference>
<dbReference type="Gene3D" id="2.10.70.100">
    <property type="match status" value="1"/>
</dbReference>
<dbReference type="SUPFAM" id="SSF55785">
    <property type="entry name" value="PYP-like sensor domain (PAS domain)"/>
    <property type="match status" value="4"/>
</dbReference>
<dbReference type="InterPro" id="IPR036097">
    <property type="entry name" value="HisK_dim/P_sf"/>
</dbReference>
<dbReference type="Pfam" id="PF08448">
    <property type="entry name" value="PAS_4"/>
    <property type="match status" value="1"/>
</dbReference>
<keyword evidence="11" id="KW-1185">Reference proteome</keyword>
<name>A0ABY2MR94_9LEPT</name>
<dbReference type="InterPro" id="IPR003661">
    <property type="entry name" value="HisK_dim/P_dom"/>
</dbReference>
<evidence type="ECO:0000256" key="3">
    <source>
        <dbReference type="ARBA" id="ARBA00022553"/>
    </source>
</evidence>
<dbReference type="SMART" id="SM00387">
    <property type="entry name" value="HATPase_c"/>
    <property type="match status" value="1"/>
</dbReference>
<dbReference type="PANTHER" id="PTHR43304:SF1">
    <property type="entry name" value="PAC DOMAIN-CONTAINING PROTEIN"/>
    <property type="match status" value="1"/>
</dbReference>
<dbReference type="EMBL" id="RQGI01000019">
    <property type="protein sequence ID" value="TGL73236.1"/>
    <property type="molecule type" value="Genomic_DNA"/>
</dbReference>
<dbReference type="PANTHER" id="PTHR43304">
    <property type="entry name" value="PHYTOCHROME-LIKE PROTEIN CPH1"/>
    <property type="match status" value="1"/>
</dbReference>
<keyword evidence="6" id="KW-0175">Coiled coil</keyword>
<evidence type="ECO:0000259" key="7">
    <source>
        <dbReference type="PROSITE" id="PS50109"/>
    </source>
</evidence>
<dbReference type="PROSITE" id="PS50109">
    <property type="entry name" value="HIS_KIN"/>
    <property type="match status" value="1"/>
</dbReference>
<dbReference type="SUPFAM" id="SSF55874">
    <property type="entry name" value="ATPase domain of HSP90 chaperone/DNA topoisomerase II/histidine kinase"/>
    <property type="match status" value="1"/>
</dbReference>
<dbReference type="InterPro" id="IPR013656">
    <property type="entry name" value="PAS_4"/>
</dbReference>
<dbReference type="Gene3D" id="3.30.565.10">
    <property type="entry name" value="Histidine kinase-like ATPase, C-terminal domain"/>
    <property type="match status" value="1"/>
</dbReference>
<dbReference type="Pfam" id="PF02518">
    <property type="entry name" value="HATPase_c"/>
    <property type="match status" value="1"/>
</dbReference>
<keyword evidence="3" id="KW-0597">Phosphoprotein</keyword>
<feature type="domain" description="PAS" evidence="8">
    <location>
        <begin position="156"/>
        <end position="229"/>
    </location>
</feature>
<dbReference type="EC" id="2.7.13.3" evidence="2"/>
<dbReference type="SMART" id="SM00091">
    <property type="entry name" value="PAS"/>
    <property type="match status" value="4"/>
</dbReference>
<evidence type="ECO:0000256" key="6">
    <source>
        <dbReference type="SAM" id="Coils"/>
    </source>
</evidence>
<evidence type="ECO:0000259" key="9">
    <source>
        <dbReference type="PROSITE" id="PS50113"/>
    </source>
</evidence>
<reference evidence="11" key="1">
    <citation type="journal article" date="2019" name="PLoS Negl. Trop. Dis.">
        <title>Revisiting the worldwide diversity of Leptospira species in the environment.</title>
        <authorList>
            <person name="Vincent A.T."/>
            <person name="Schiettekatte O."/>
            <person name="Bourhy P."/>
            <person name="Veyrier F.J."/>
            <person name="Picardeau M."/>
        </authorList>
    </citation>
    <scope>NUCLEOTIDE SEQUENCE [LARGE SCALE GENOMIC DNA]</scope>
    <source>
        <strain evidence="11">201702449</strain>
    </source>
</reference>
<dbReference type="InterPro" id="IPR005467">
    <property type="entry name" value="His_kinase_dom"/>
</dbReference>
<dbReference type="PRINTS" id="PR00344">
    <property type="entry name" value="BCTRLSENSOR"/>
</dbReference>
<evidence type="ECO:0000313" key="10">
    <source>
        <dbReference type="EMBL" id="TGL73236.1"/>
    </source>
</evidence>
<dbReference type="InterPro" id="IPR036890">
    <property type="entry name" value="HATPase_C_sf"/>
</dbReference>
<dbReference type="SUPFAM" id="SSF47384">
    <property type="entry name" value="Homodimeric domain of signal transducing histidine kinase"/>
    <property type="match status" value="1"/>
</dbReference>
<evidence type="ECO:0000313" key="11">
    <source>
        <dbReference type="Proteomes" id="UP000297352"/>
    </source>
</evidence>
<dbReference type="SMART" id="SM00086">
    <property type="entry name" value="PAC"/>
    <property type="match status" value="5"/>
</dbReference>
<dbReference type="Pfam" id="PF08447">
    <property type="entry name" value="PAS_3"/>
    <property type="match status" value="2"/>
</dbReference>
<keyword evidence="4" id="KW-0808">Transferase</keyword>
<dbReference type="PROSITE" id="PS50112">
    <property type="entry name" value="PAS"/>
    <property type="match status" value="4"/>
</dbReference>
<evidence type="ECO:0000256" key="1">
    <source>
        <dbReference type="ARBA" id="ARBA00000085"/>
    </source>
</evidence>
<feature type="domain" description="PAC" evidence="9">
    <location>
        <begin position="362"/>
        <end position="414"/>
    </location>
</feature>
<keyword evidence="5" id="KW-0418">Kinase</keyword>
<sequence length="890" mass="101490">MQSSEEGSMPNISTEVGDHLNVEVDLLKTIMDVSSTAIVLLNPQGQILYANPASESVLGIKLKDILSRTYDAPQWKNTSLDGGPWRDEDQPFNVVLKTKKPVTDIRHAIEDSFGVKKYLSINGSPVFDEVGRLRSLVFLITDITENVLKQKALEDSEAKYRSITELSLSMVYDLDIQTGVNQWAGAIQEITGFTPEEYRAIGYEAWMVLIHPDDKEEAIKLFDEAMANKTKFSCVYRYRTKDGKYVYIEDNGIFLYNANGDAYRMFGAMINRTEQIEANLALKESESRLLMSLDAVKMGIWSWDIDQKNIYWSPQTYEIYGLDPEGPAITVERYLTLNDLDDLQMVSAEIQLLKDDPSRSGYKIQNRIFHADGTIHWVETRGNLIRDKDGIPVRLMGTILDVTESKLAEEALRTSDERFRAFYQFSTEAFLIFDENSLRAKDSNFAFQNLFGYSSDDTKNLKIRTLLTPDSLQKIREKISDNSSDSIEILCKRKNGEVFPALVSIKRFKYNQTNSIAYSIFDLSPLKEVEELRQINSEIREKNKLIEKQKIELEMAFENLKRTQEQLVQSEKLAALGQLIAGIAHEINNPIGAVKASNQNMMDWQKRYGIASQLFREAILSVPREEQVILKTILSNLDQPIEFYTGKEERLRKKKNKEILIQHGFKSDDADEFAEAWVELGIGELEDKYIPLFRSHYLRVFLDYLALEIQFRRNTRSIQLAVDRVSKIMYALKNFSHFDSTGKKIKASIQETIETVLTIYQNQLKRGITVIKNYDEIPPIDCYPDDLLHVWTNLIYNSLQAMSFTGKLMITIKDCGSEVLVSLQDSGPGIDPGIRSKIFEPFFTTKPPGEGSGLGLDIVNKIVKRHGGRIDLSSKPGETIFSIYLPKGHS</sequence>
<dbReference type="InterPro" id="IPR001610">
    <property type="entry name" value="PAC"/>
</dbReference>
<evidence type="ECO:0000256" key="2">
    <source>
        <dbReference type="ARBA" id="ARBA00012438"/>
    </source>
</evidence>
<dbReference type="InterPro" id="IPR003594">
    <property type="entry name" value="HATPase_dom"/>
</dbReference>
<dbReference type="InterPro" id="IPR035965">
    <property type="entry name" value="PAS-like_dom_sf"/>
</dbReference>
<organism evidence="10 11">
    <name type="scientific">Leptospira levettii</name>
    <dbReference type="NCBI Taxonomy" id="2023178"/>
    <lineage>
        <taxon>Bacteria</taxon>
        <taxon>Pseudomonadati</taxon>
        <taxon>Spirochaetota</taxon>
        <taxon>Spirochaetia</taxon>
        <taxon>Leptospirales</taxon>
        <taxon>Leptospiraceae</taxon>
        <taxon>Leptospira</taxon>
    </lineage>
</organism>
<evidence type="ECO:0000259" key="8">
    <source>
        <dbReference type="PROSITE" id="PS50112"/>
    </source>
</evidence>
<evidence type="ECO:0000256" key="5">
    <source>
        <dbReference type="ARBA" id="ARBA00022777"/>
    </source>
</evidence>
<dbReference type="InterPro" id="IPR013655">
    <property type="entry name" value="PAS_fold_3"/>
</dbReference>
<feature type="domain" description="PAS" evidence="8">
    <location>
        <begin position="285"/>
        <end position="325"/>
    </location>
</feature>
<dbReference type="CDD" id="cd00130">
    <property type="entry name" value="PAS"/>
    <property type="match status" value="3"/>
</dbReference>
<dbReference type="CDD" id="cd00082">
    <property type="entry name" value="HisKA"/>
    <property type="match status" value="1"/>
</dbReference>
<dbReference type="Gene3D" id="1.10.287.130">
    <property type="match status" value="1"/>
</dbReference>
<dbReference type="InterPro" id="IPR004358">
    <property type="entry name" value="Sig_transdc_His_kin-like_C"/>
</dbReference>
<dbReference type="Gene3D" id="3.30.450.20">
    <property type="entry name" value="PAS domain"/>
    <property type="match status" value="4"/>
</dbReference>
<dbReference type="NCBIfam" id="TIGR00229">
    <property type="entry name" value="sensory_box"/>
    <property type="match status" value="4"/>
</dbReference>
<dbReference type="Pfam" id="PF13426">
    <property type="entry name" value="PAS_9"/>
    <property type="match status" value="1"/>
</dbReference>
<feature type="domain" description="PAS" evidence="8">
    <location>
        <begin position="23"/>
        <end position="69"/>
    </location>
</feature>
<dbReference type="PROSITE" id="PS50113">
    <property type="entry name" value="PAC"/>
    <property type="match status" value="2"/>
</dbReference>
<comment type="catalytic activity">
    <reaction evidence="1">
        <text>ATP + protein L-histidine = ADP + protein N-phospho-L-histidine.</text>
        <dbReference type="EC" id="2.7.13.3"/>
    </reaction>
</comment>
<dbReference type="InterPro" id="IPR000014">
    <property type="entry name" value="PAS"/>
</dbReference>
<feature type="coiled-coil region" evidence="6">
    <location>
        <begin position="529"/>
        <end position="573"/>
    </location>
</feature>